<dbReference type="Gene3D" id="4.10.1060.10">
    <property type="entry name" value="Zinc finger, RanBP2-type"/>
    <property type="match status" value="2"/>
</dbReference>
<dbReference type="GO" id="GO:0008270">
    <property type="term" value="F:zinc ion binding"/>
    <property type="evidence" value="ECO:0007669"/>
    <property type="project" value="UniProtKB-KW"/>
</dbReference>
<dbReference type="SMART" id="SM00547">
    <property type="entry name" value="ZnF_RBZ"/>
    <property type="match status" value="2"/>
</dbReference>
<protein>
    <recommendedName>
        <fullName evidence="5">RanBP2-type domain-containing protein</fullName>
    </recommendedName>
</protein>
<dbReference type="InParanoid" id="B9SEN7"/>
<dbReference type="SUPFAM" id="SSF90209">
    <property type="entry name" value="Ran binding protein zinc finger-like"/>
    <property type="match status" value="2"/>
</dbReference>
<keyword evidence="7" id="KW-1185">Reference proteome</keyword>
<dbReference type="Pfam" id="PF00641">
    <property type="entry name" value="Zn_ribbon_RanBP"/>
    <property type="match status" value="2"/>
</dbReference>
<gene>
    <name evidence="6" type="ORF">RCOM_0220930</name>
</gene>
<dbReference type="GO" id="GO:0005737">
    <property type="term" value="C:cytoplasm"/>
    <property type="evidence" value="ECO:0000318"/>
    <property type="project" value="GO_Central"/>
</dbReference>
<accession>B9SEN7</accession>
<keyword evidence="1" id="KW-0479">Metal-binding</keyword>
<dbReference type="PANTHER" id="PTHR23111:SF41">
    <property type="entry name" value="ZINC FINGER RAN-BINDING DOMAIN-CONTAINING PROTEIN 2-LIKE"/>
    <property type="match status" value="1"/>
</dbReference>
<dbReference type="PROSITE" id="PS50199">
    <property type="entry name" value="ZF_RANBP2_2"/>
    <property type="match status" value="2"/>
</dbReference>
<dbReference type="AlphaFoldDB" id="B9SEN7"/>
<keyword evidence="2 4" id="KW-0863">Zinc-finger</keyword>
<dbReference type="eggNOG" id="KOG4198">
    <property type="taxonomic scope" value="Eukaryota"/>
</dbReference>
<evidence type="ECO:0000256" key="3">
    <source>
        <dbReference type="ARBA" id="ARBA00022833"/>
    </source>
</evidence>
<dbReference type="InterPro" id="IPR036443">
    <property type="entry name" value="Znf_RanBP2_sf"/>
</dbReference>
<evidence type="ECO:0000313" key="6">
    <source>
        <dbReference type="EMBL" id="EEF37896.1"/>
    </source>
</evidence>
<organism evidence="6 7">
    <name type="scientific">Ricinus communis</name>
    <name type="common">Castor bean</name>
    <dbReference type="NCBI Taxonomy" id="3988"/>
    <lineage>
        <taxon>Eukaryota</taxon>
        <taxon>Viridiplantae</taxon>
        <taxon>Streptophyta</taxon>
        <taxon>Embryophyta</taxon>
        <taxon>Tracheophyta</taxon>
        <taxon>Spermatophyta</taxon>
        <taxon>Magnoliopsida</taxon>
        <taxon>eudicotyledons</taxon>
        <taxon>Gunneridae</taxon>
        <taxon>Pentapetalae</taxon>
        <taxon>rosids</taxon>
        <taxon>fabids</taxon>
        <taxon>Malpighiales</taxon>
        <taxon>Euphorbiaceae</taxon>
        <taxon>Acalyphoideae</taxon>
        <taxon>Acalypheae</taxon>
        <taxon>Ricinus</taxon>
    </lineage>
</organism>
<evidence type="ECO:0000256" key="4">
    <source>
        <dbReference type="PROSITE-ProRule" id="PRU00322"/>
    </source>
</evidence>
<feature type="domain" description="RanBP2-type" evidence="5">
    <location>
        <begin position="4"/>
        <end position="33"/>
    </location>
</feature>
<evidence type="ECO:0000313" key="7">
    <source>
        <dbReference type="Proteomes" id="UP000008311"/>
    </source>
</evidence>
<dbReference type="PANTHER" id="PTHR23111">
    <property type="entry name" value="ZINC FINGER PROTEIN"/>
    <property type="match status" value="1"/>
</dbReference>
<dbReference type="Proteomes" id="UP000008311">
    <property type="component" value="Unassembled WGS sequence"/>
</dbReference>
<dbReference type="EMBL" id="EQ973938">
    <property type="protein sequence ID" value="EEF37896.1"/>
    <property type="molecule type" value="Genomic_DNA"/>
</dbReference>
<evidence type="ECO:0000256" key="1">
    <source>
        <dbReference type="ARBA" id="ARBA00022723"/>
    </source>
</evidence>
<keyword evidence="3" id="KW-0862">Zinc</keyword>
<evidence type="ECO:0000259" key="5">
    <source>
        <dbReference type="PROSITE" id="PS50199"/>
    </source>
</evidence>
<name>B9SEN7_RICCO</name>
<dbReference type="FunFam" id="4.10.1060.10:FF:000023">
    <property type="entry name" value="Ran-binding zinc finger protein"/>
    <property type="match status" value="1"/>
</dbReference>
<dbReference type="PROSITE" id="PS01358">
    <property type="entry name" value="ZF_RANBP2_1"/>
    <property type="match status" value="2"/>
</dbReference>
<feature type="domain" description="RanBP2-type" evidence="5">
    <location>
        <begin position="44"/>
        <end position="75"/>
    </location>
</feature>
<reference evidence="7" key="1">
    <citation type="journal article" date="2010" name="Nat. Biotechnol.">
        <title>Draft genome sequence of the oilseed species Ricinus communis.</title>
        <authorList>
            <person name="Chan A.P."/>
            <person name="Crabtree J."/>
            <person name="Zhao Q."/>
            <person name="Lorenzi H."/>
            <person name="Orvis J."/>
            <person name="Puiu D."/>
            <person name="Melake-Berhan A."/>
            <person name="Jones K.M."/>
            <person name="Redman J."/>
            <person name="Chen G."/>
            <person name="Cahoon E.B."/>
            <person name="Gedil M."/>
            <person name="Stanke M."/>
            <person name="Haas B.J."/>
            <person name="Wortman J.R."/>
            <person name="Fraser-Liggett C.M."/>
            <person name="Ravel J."/>
            <person name="Rabinowicz P.D."/>
        </authorList>
    </citation>
    <scope>NUCLEOTIDE SEQUENCE [LARGE SCALE GENOMIC DNA]</scope>
    <source>
        <strain evidence="7">cv. Hale</strain>
    </source>
</reference>
<dbReference type="GO" id="GO:0003729">
    <property type="term" value="F:mRNA binding"/>
    <property type="evidence" value="ECO:0000318"/>
    <property type="project" value="GO_Central"/>
</dbReference>
<dbReference type="InterPro" id="IPR001876">
    <property type="entry name" value="Znf_RanBP2"/>
</dbReference>
<evidence type="ECO:0000256" key="2">
    <source>
        <dbReference type="ARBA" id="ARBA00022771"/>
    </source>
</evidence>
<sequence length="130" mass="14471">MSWSGGDWICSACQHQNFRKREACQRCGYPKFHGPDPAGWTRVLPGDWYCTAMNCGAHNYASRPSCYRCGTSRNEYGSSCGSESTFPPGWKSEWDVENIIMLAGMSVSDAKHEGILVMQFSDIDNAAMLI</sequence>
<proteinExistence type="predicted"/>